<evidence type="ECO:0000313" key="4">
    <source>
        <dbReference type="Proteomes" id="UP001292094"/>
    </source>
</evidence>
<dbReference type="InterPro" id="IPR012674">
    <property type="entry name" value="Calycin"/>
</dbReference>
<accession>A0AAE1QEV8</accession>
<keyword evidence="4" id="KW-1185">Reference proteome</keyword>
<proteinExistence type="inferred from homology"/>
<dbReference type="PRINTS" id="PR01273">
    <property type="entry name" value="INVTBRTCOLOR"/>
</dbReference>
<dbReference type="GO" id="GO:0005737">
    <property type="term" value="C:cytoplasm"/>
    <property type="evidence" value="ECO:0007669"/>
    <property type="project" value="TreeGrafter"/>
</dbReference>
<sequence length="190" mass="22056">MNCIQFLLPVLVLVGYVGAQVLLSGPCPKIPPMKNFEPKTFLGRWYELERYFVSYEGLAGTCWVENYLYSPKRGHYTRLDWMDRITRKTLNIENGLTFDKYEPGRLHYFVERPFLPFLQGEYLVLATDYSTFALAWQCMDLPLKHTEILWLLSKQQYPEAYVIKKAKSIASGLGLDVSLLRKQDRAGCPN</sequence>
<protein>
    <recommendedName>
        <fullName evidence="5">Apolipoprotein D</fullName>
    </recommendedName>
</protein>
<organism evidence="3 4">
    <name type="scientific">Petrolisthes manimaculis</name>
    <dbReference type="NCBI Taxonomy" id="1843537"/>
    <lineage>
        <taxon>Eukaryota</taxon>
        <taxon>Metazoa</taxon>
        <taxon>Ecdysozoa</taxon>
        <taxon>Arthropoda</taxon>
        <taxon>Crustacea</taxon>
        <taxon>Multicrustacea</taxon>
        <taxon>Malacostraca</taxon>
        <taxon>Eumalacostraca</taxon>
        <taxon>Eucarida</taxon>
        <taxon>Decapoda</taxon>
        <taxon>Pleocyemata</taxon>
        <taxon>Anomura</taxon>
        <taxon>Galatheoidea</taxon>
        <taxon>Porcellanidae</taxon>
        <taxon>Petrolisthes</taxon>
    </lineage>
</organism>
<dbReference type="EMBL" id="JAWZYT010000290">
    <property type="protein sequence ID" value="KAK4325274.1"/>
    <property type="molecule type" value="Genomic_DNA"/>
</dbReference>
<dbReference type="PANTHER" id="PTHR10612">
    <property type="entry name" value="APOLIPOPROTEIN D"/>
    <property type="match status" value="1"/>
</dbReference>
<dbReference type="Proteomes" id="UP001292094">
    <property type="component" value="Unassembled WGS sequence"/>
</dbReference>
<feature type="signal peptide" evidence="2">
    <location>
        <begin position="1"/>
        <end position="19"/>
    </location>
</feature>
<gene>
    <name evidence="3" type="ORF">Pmani_004135</name>
</gene>
<comment type="similarity">
    <text evidence="2">Belongs to the calycin superfamily. Lipocalin family.</text>
</comment>
<name>A0AAE1QEV8_9EUCA</name>
<reference evidence="3" key="1">
    <citation type="submission" date="2023-11" db="EMBL/GenBank/DDBJ databases">
        <title>Genome assemblies of two species of porcelain crab, Petrolisthes cinctipes and Petrolisthes manimaculis (Anomura: Porcellanidae).</title>
        <authorList>
            <person name="Angst P."/>
        </authorList>
    </citation>
    <scope>NUCLEOTIDE SEQUENCE</scope>
    <source>
        <strain evidence="3">PB745_02</strain>
        <tissue evidence="3">Gill</tissue>
    </source>
</reference>
<keyword evidence="2" id="KW-0732">Signal</keyword>
<comment type="caution">
    <text evidence="3">The sequence shown here is derived from an EMBL/GenBank/DDBJ whole genome shotgun (WGS) entry which is preliminary data.</text>
</comment>
<dbReference type="PIRSF" id="PIRSF036893">
    <property type="entry name" value="Lipocalin_ApoD"/>
    <property type="match status" value="1"/>
</dbReference>
<dbReference type="InterPro" id="IPR022271">
    <property type="entry name" value="Lipocalin_ApoD"/>
</dbReference>
<dbReference type="GO" id="GO:0006629">
    <property type="term" value="P:lipid metabolic process"/>
    <property type="evidence" value="ECO:0007669"/>
    <property type="project" value="TreeGrafter"/>
</dbReference>
<dbReference type="Gene3D" id="2.40.128.20">
    <property type="match status" value="1"/>
</dbReference>
<dbReference type="GO" id="GO:0000302">
    <property type="term" value="P:response to reactive oxygen species"/>
    <property type="evidence" value="ECO:0007669"/>
    <property type="project" value="TreeGrafter"/>
</dbReference>
<dbReference type="GO" id="GO:0031409">
    <property type="term" value="F:pigment binding"/>
    <property type="evidence" value="ECO:0007669"/>
    <property type="project" value="InterPro"/>
</dbReference>
<dbReference type="PANTHER" id="PTHR10612:SF34">
    <property type="entry name" value="APOLIPOPROTEIN D"/>
    <property type="match status" value="1"/>
</dbReference>
<dbReference type="SUPFAM" id="SSF50814">
    <property type="entry name" value="Lipocalins"/>
    <property type="match status" value="1"/>
</dbReference>
<evidence type="ECO:0008006" key="5">
    <source>
        <dbReference type="Google" id="ProtNLM"/>
    </source>
</evidence>
<evidence type="ECO:0000256" key="2">
    <source>
        <dbReference type="PIRNR" id="PIRNR036893"/>
    </source>
</evidence>
<keyword evidence="1" id="KW-1015">Disulfide bond</keyword>
<feature type="chain" id="PRO_5041785998" description="Apolipoprotein D" evidence="2">
    <location>
        <begin position="20"/>
        <end position="190"/>
    </location>
</feature>
<evidence type="ECO:0000313" key="3">
    <source>
        <dbReference type="EMBL" id="KAK4325274.1"/>
    </source>
</evidence>
<dbReference type="InterPro" id="IPR003057">
    <property type="entry name" value="Invtbrt_color"/>
</dbReference>
<dbReference type="AlphaFoldDB" id="A0AAE1QEV8"/>
<evidence type="ECO:0000256" key="1">
    <source>
        <dbReference type="ARBA" id="ARBA00023157"/>
    </source>
</evidence>